<keyword evidence="2" id="KW-1185">Reference proteome</keyword>
<dbReference type="Proteomes" id="UP000235145">
    <property type="component" value="Unassembled WGS sequence"/>
</dbReference>
<organism evidence="1 2">
    <name type="scientific">Lactuca sativa</name>
    <name type="common">Garden lettuce</name>
    <dbReference type="NCBI Taxonomy" id="4236"/>
    <lineage>
        <taxon>Eukaryota</taxon>
        <taxon>Viridiplantae</taxon>
        <taxon>Streptophyta</taxon>
        <taxon>Embryophyta</taxon>
        <taxon>Tracheophyta</taxon>
        <taxon>Spermatophyta</taxon>
        <taxon>Magnoliopsida</taxon>
        <taxon>eudicotyledons</taxon>
        <taxon>Gunneridae</taxon>
        <taxon>Pentapetalae</taxon>
        <taxon>asterids</taxon>
        <taxon>campanulids</taxon>
        <taxon>Asterales</taxon>
        <taxon>Asteraceae</taxon>
        <taxon>Cichorioideae</taxon>
        <taxon>Cichorieae</taxon>
        <taxon>Lactucinae</taxon>
        <taxon>Lactuca</taxon>
    </lineage>
</organism>
<dbReference type="EMBL" id="NBSK02000008">
    <property type="protein sequence ID" value="KAJ0191797.1"/>
    <property type="molecule type" value="Genomic_DNA"/>
</dbReference>
<evidence type="ECO:0000313" key="2">
    <source>
        <dbReference type="Proteomes" id="UP000235145"/>
    </source>
</evidence>
<reference evidence="1 2" key="1">
    <citation type="journal article" date="2017" name="Nat. Commun.">
        <title>Genome assembly with in vitro proximity ligation data and whole-genome triplication in lettuce.</title>
        <authorList>
            <person name="Reyes-Chin-Wo S."/>
            <person name="Wang Z."/>
            <person name="Yang X."/>
            <person name="Kozik A."/>
            <person name="Arikit S."/>
            <person name="Song C."/>
            <person name="Xia L."/>
            <person name="Froenicke L."/>
            <person name="Lavelle D.O."/>
            <person name="Truco M.J."/>
            <person name="Xia R."/>
            <person name="Zhu S."/>
            <person name="Xu C."/>
            <person name="Xu H."/>
            <person name="Xu X."/>
            <person name="Cox K."/>
            <person name="Korf I."/>
            <person name="Meyers B.C."/>
            <person name="Michelmore R.W."/>
        </authorList>
    </citation>
    <scope>NUCLEOTIDE SEQUENCE [LARGE SCALE GENOMIC DNA]</scope>
    <source>
        <strain evidence="2">cv. Salinas</strain>
        <tissue evidence="1">Seedlings</tissue>
    </source>
</reference>
<sequence>MPVIIITFIIGAARGWQLFILTKLPPQLKGLILGVCSAFRAVCKQKGSHFGDPIVCHDSSNNIVKETITMKDELTESLLRSSTSNVNKMGKPKWMLGTVRQHFGNFSRPINLKVVLSPTTTKAKISSFIINLVGLIV</sequence>
<proteinExistence type="predicted"/>
<protein>
    <submittedName>
        <fullName evidence="1">Uncharacterized protein</fullName>
    </submittedName>
</protein>
<comment type="caution">
    <text evidence="1">The sequence shown here is derived from an EMBL/GenBank/DDBJ whole genome shotgun (WGS) entry which is preliminary data.</text>
</comment>
<accession>A0A9R1UQ24</accession>
<dbReference type="AlphaFoldDB" id="A0A9R1UQ24"/>
<name>A0A9R1UQ24_LACSA</name>
<gene>
    <name evidence="1" type="ORF">LSAT_V11C800407150</name>
</gene>
<evidence type="ECO:0000313" key="1">
    <source>
        <dbReference type="EMBL" id="KAJ0191797.1"/>
    </source>
</evidence>